<evidence type="ECO:0000313" key="1">
    <source>
        <dbReference type="Ensembl" id="ENSEBUP00000018279.1"/>
    </source>
</evidence>
<reference evidence="1" key="2">
    <citation type="submission" date="2025-09" db="UniProtKB">
        <authorList>
            <consortium name="Ensembl"/>
        </authorList>
    </citation>
    <scope>IDENTIFICATION</scope>
</reference>
<protein>
    <recommendedName>
        <fullName evidence="3">Rhabdoid tumor deletion region protein 1</fullName>
    </recommendedName>
</protein>
<dbReference type="Ensembl" id="ENSEBUT00000018855.1">
    <property type="protein sequence ID" value="ENSEBUP00000018279.1"/>
    <property type="gene ID" value="ENSEBUG00000011406.1"/>
</dbReference>
<dbReference type="Proteomes" id="UP000694388">
    <property type="component" value="Unplaced"/>
</dbReference>
<dbReference type="Gene3D" id="1.25.10.10">
    <property type="entry name" value="Leucine-rich Repeat Variant"/>
    <property type="match status" value="1"/>
</dbReference>
<evidence type="ECO:0008006" key="3">
    <source>
        <dbReference type="Google" id="ProtNLM"/>
    </source>
</evidence>
<dbReference type="PANTHER" id="PTHR15599:SF1">
    <property type="entry name" value="RADIAL SPOKE HEAD 14 HOMOLOG"/>
    <property type="match status" value="1"/>
</dbReference>
<accession>A0A8C4QNN2</accession>
<name>A0A8C4QNN2_EPTBU</name>
<proteinExistence type="predicted"/>
<dbReference type="InterPro" id="IPR011989">
    <property type="entry name" value="ARM-like"/>
</dbReference>
<dbReference type="PANTHER" id="PTHR15599">
    <property type="entry name" value="RTDR1"/>
    <property type="match status" value="1"/>
</dbReference>
<dbReference type="SUPFAM" id="SSF48371">
    <property type="entry name" value="ARM repeat"/>
    <property type="match status" value="1"/>
</dbReference>
<organism evidence="1 2">
    <name type="scientific">Eptatretus burgeri</name>
    <name type="common">Inshore hagfish</name>
    <dbReference type="NCBI Taxonomy" id="7764"/>
    <lineage>
        <taxon>Eukaryota</taxon>
        <taxon>Metazoa</taxon>
        <taxon>Chordata</taxon>
        <taxon>Craniata</taxon>
        <taxon>Vertebrata</taxon>
        <taxon>Cyclostomata</taxon>
        <taxon>Myxini</taxon>
        <taxon>Myxiniformes</taxon>
        <taxon>Myxinidae</taxon>
        <taxon>Eptatretinae</taxon>
        <taxon>Eptatretus</taxon>
    </lineage>
</organism>
<dbReference type="GeneTree" id="ENSGT00500000044989"/>
<evidence type="ECO:0000313" key="2">
    <source>
        <dbReference type="Proteomes" id="UP000694388"/>
    </source>
</evidence>
<dbReference type="InterPro" id="IPR042856">
    <property type="entry name" value="RSP14"/>
</dbReference>
<reference evidence="1" key="1">
    <citation type="submission" date="2025-08" db="UniProtKB">
        <authorList>
            <consortium name="Ensembl"/>
        </authorList>
    </citation>
    <scope>IDENTIFICATION</scope>
</reference>
<sequence length="173" mass="19386">MGSSTVDKCEAIMAFPRLSQQMPPTVEQDKAPLAYGQRAIPKLNEDLLSTDVKLRQQTLRSLCDMLHDHQLVTQVIKEGCVENLKYLLLDSDAVVREKTTEAFAILALSYIGSMACLKGDVIIPLSHIFEDDFTACRQNAHVVIERLSKTPQGAFVTCSRETQNHAEKKMEQH</sequence>
<keyword evidence="2" id="KW-1185">Reference proteome</keyword>
<dbReference type="AlphaFoldDB" id="A0A8C4QNN2"/>
<dbReference type="InterPro" id="IPR016024">
    <property type="entry name" value="ARM-type_fold"/>
</dbReference>